<evidence type="ECO:0000313" key="2">
    <source>
        <dbReference type="EMBL" id="AHF06163.1"/>
    </source>
</evidence>
<dbReference type="Pfam" id="PF03551">
    <property type="entry name" value="PadR"/>
    <property type="match status" value="1"/>
</dbReference>
<dbReference type="AlphaFoldDB" id="W0E9I1"/>
<dbReference type="PANTHER" id="PTHR33169:SF14">
    <property type="entry name" value="TRANSCRIPTIONAL REGULATOR RV3488"/>
    <property type="match status" value="1"/>
</dbReference>
<name>W0E9I1_9FIRM</name>
<reference evidence="2 3" key="1">
    <citation type="submission" date="2013-12" db="EMBL/GenBank/DDBJ databases">
        <authorList>
            <consortium name="DOE Joint Genome Institute"/>
            <person name="Smidt H."/>
            <person name="Huntemann M."/>
            <person name="Han J."/>
            <person name="Chen A."/>
            <person name="Kyrpides N."/>
            <person name="Mavromatis K."/>
            <person name="Markowitz V."/>
            <person name="Palaniappan K."/>
            <person name="Ivanova N."/>
            <person name="Schaumberg A."/>
            <person name="Pati A."/>
            <person name="Liolios K."/>
            <person name="Nordberg H.P."/>
            <person name="Cantor M.N."/>
            <person name="Hua S.X."/>
            <person name="Woyke T."/>
        </authorList>
    </citation>
    <scope>NUCLEOTIDE SEQUENCE [LARGE SCALE GENOMIC DNA]</scope>
    <source>
        <strain evidence="3">DSM 15288</strain>
    </source>
</reference>
<dbReference type="Proteomes" id="UP000010847">
    <property type="component" value="Chromosome"/>
</dbReference>
<evidence type="ECO:0000313" key="3">
    <source>
        <dbReference type="Proteomes" id="UP000010847"/>
    </source>
</evidence>
<dbReference type="HOGENOM" id="CLU_063440_5_2_9"/>
<sequence length="116" mass="13489">MMQKKHGRHTPAFLLLLLADAPAYGALLLTRLQTEFPHCFSDSADVYRSLQELEKSGLVITSWETKETGQPRKWYTITPKGRQALKEQAEDIRLRHANFEFFLSHYKNLSNDPNRE</sequence>
<dbReference type="EMBL" id="CP007032">
    <property type="protein sequence ID" value="AHF06163.1"/>
    <property type="molecule type" value="Genomic_DNA"/>
</dbReference>
<feature type="domain" description="Transcription regulator PadR N-terminal" evidence="1">
    <location>
        <begin position="14"/>
        <end position="87"/>
    </location>
</feature>
<dbReference type="SUPFAM" id="SSF46785">
    <property type="entry name" value="Winged helix' DNA-binding domain"/>
    <property type="match status" value="1"/>
</dbReference>
<dbReference type="InterPro" id="IPR036388">
    <property type="entry name" value="WH-like_DNA-bd_sf"/>
</dbReference>
<dbReference type="PANTHER" id="PTHR33169">
    <property type="entry name" value="PADR-FAMILY TRANSCRIPTIONAL REGULATOR"/>
    <property type="match status" value="1"/>
</dbReference>
<dbReference type="InterPro" id="IPR052509">
    <property type="entry name" value="Metal_resp_DNA-bind_regulator"/>
</dbReference>
<dbReference type="InterPro" id="IPR005149">
    <property type="entry name" value="Tscrpt_reg_PadR_N"/>
</dbReference>
<organism evidence="2 3">
    <name type="scientific">Desulfitobacterium metallireducens DSM 15288</name>
    <dbReference type="NCBI Taxonomy" id="871968"/>
    <lineage>
        <taxon>Bacteria</taxon>
        <taxon>Bacillati</taxon>
        <taxon>Bacillota</taxon>
        <taxon>Clostridia</taxon>
        <taxon>Eubacteriales</taxon>
        <taxon>Desulfitobacteriaceae</taxon>
        <taxon>Desulfitobacterium</taxon>
    </lineage>
</organism>
<dbReference type="Gene3D" id="1.10.10.10">
    <property type="entry name" value="Winged helix-like DNA-binding domain superfamily/Winged helix DNA-binding domain"/>
    <property type="match status" value="1"/>
</dbReference>
<keyword evidence="3" id="KW-1185">Reference proteome</keyword>
<proteinExistence type="predicted"/>
<dbReference type="KEGG" id="dmt:DESME_03180"/>
<dbReference type="InterPro" id="IPR036390">
    <property type="entry name" value="WH_DNA-bd_sf"/>
</dbReference>
<protein>
    <submittedName>
        <fullName evidence="2">PadR family transcripitonal regulator</fullName>
    </submittedName>
</protein>
<dbReference type="STRING" id="871968.DESME_03180"/>
<accession>W0E9I1</accession>
<evidence type="ECO:0000259" key="1">
    <source>
        <dbReference type="Pfam" id="PF03551"/>
    </source>
</evidence>
<gene>
    <name evidence="2" type="ORF">DESME_03180</name>
</gene>
<dbReference type="eggNOG" id="COG1695">
    <property type="taxonomic scope" value="Bacteria"/>
</dbReference>